<dbReference type="Gene3D" id="3.10.450.50">
    <property type="match status" value="1"/>
</dbReference>
<gene>
    <name evidence="1" type="ORF">BE15_19050</name>
</gene>
<dbReference type="SUPFAM" id="SSF54427">
    <property type="entry name" value="NTF2-like"/>
    <property type="match status" value="1"/>
</dbReference>
<sequence length="146" mass="16043">MRWDGHHEEIDFRIAFGFPWPAMGSMVEAAVKTYIDAASERDPGKRAAMLEACFAADGRVVSRSREIRGRAAVADEIAKLLADPLLVRVRVLSVIETGNTTFRFRSVVERSDGKNFEFFDAGEVDATGHISLVLTFAGPLREAADA</sequence>
<dbReference type="InterPro" id="IPR032710">
    <property type="entry name" value="NTF2-like_dom_sf"/>
</dbReference>
<comment type="caution">
    <text evidence="1">The sequence shown here is derived from an EMBL/GenBank/DDBJ whole genome shotgun (WGS) entry which is preliminary data.</text>
</comment>
<proteinExistence type="predicted"/>
<dbReference type="AlphaFoldDB" id="A0A150QQ40"/>
<dbReference type="Proteomes" id="UP000075260">
    <property type="component" value="Unassembled WGS sequence"/>
</dbReference>
<name>A0A150QQ40_SORCE</name>
<dbReference type="EMBL" id="JEMA01000428">
    <property type="protein sequence ID" value="KYF70070.1"/>
    <property type="molecule type" value="Genomic_DNA"/>
</dbReference>
<protein>
    <submittedName>
        <fullName evidence="1">Uncharacterized protein</fullName>
    </submittedName>
</protein>
<evidence type="ECO:0000313" key="2">
    <source>
        <dbReference type="Proteomes" id="UP000075260"/>
    </source>
</evidence>
<organism evidence="1 2">
    <name type="scientific">Sorangium cellulosum</name>
    <name type="common">Polyangium cellulosum</name>
    <dbReference type="NCBI Taxonomy" id="56"/>
    <lineage>
        <taxon>Bacteria</taxon>
        <taxon>Pseudomonadati</taxon>
        <taxon>Myxococcota</taxon>
        <taxon>Polyangia</taxon>
        <taxon>Polyangiales</taxon>
        <taxon>Polyangiaceae</taxon>
        <taxon>Sorangium</taxon>
    </lineage>
</organism>
<evidence type="ECO:0000313" key="1">
    <source>
        <dbReference type="EMBL" id="KYF70070.1"/>
    </source>
</evidence>
<reference evidence="1 2" key="1">
    <citation type="submission" date="2014-02" db="EMBL/GenBank/DDBJ databases">
        <title>The small core and large imbalanced accessory genome model reveals a collaborative survival strategy of Sorangium cellulosum strains in nature.</title>
        <authorList>
            <person name="Han K."/>
            <person name="Peng R."/>
            <person name="Blom J."/>
            <person name="Li Y.-Z."/>
        </authorList>
    </citation>
    <scope>NUCLEOTIDE SEQUENCE [LARGE SCALE GENOMIC DNA]</scope>
    <source>
        <strain evidence="1 2">So0008-312</strain>
    </source>
</reference>
<accession>A0A150QQ40</accession>